<dbReference type="PROSITE" id="PS51352">
    <property type="entry name" value="THIOREDOXIN_2"/>
    <property type="match status" value="1"/>
</dbReference>
<keyword evidence="4" id="KW-1185">Reference proteome</keyword>
<dbReference type="STRING" id="3088.A0A383VD13"/>
<dbReference type="PANTHER" id="PTHR43640:SF1">
    <property type="entry name" value="THIOREDOXIN-DEPENDENT PEROXIREDOXIN"/>
    <property type="match status" value="1"/>
</dbReference>
<feature type="domain" description="Thioredoxin" evidence="2">
    <location>
        <begin position="113"/>
        <end position="270"/>
    </location>
</feature>
<dbReference type="InterPro" id="IPR036249">
    <property type="entry name" value="Thioredoxin-like_sf"/>
</dbReference>
<dbReference type="InterPro" id="IPR013766">
    <property type="entry name" value="Thioredoxin_domain"/>
</dbReference>
<reference evidence="3 4" key="1">
    <citation type="submission" date="2016-10" db="EMBL/GenBank/DDBJ databases">
        <authorList>
            <person name="Cai Z."/>
        </authorList>
    </citation>
    <scope>NUCLEOTIDE SEQUENCE [LARGE SCALE GENOMIC DNA]</scope>
</reference>
<dbReference type="Gene3D" id="3.40.30.10">
    <property type="entry name" value="Glutaredoxin"/>
    <property type="match status" value="1"/>
</dbReference>
<dbReference type="PANTHER" id="PTHR43640">
    <property type="entry name" value="OS07G0260300 PROTEIN"/>
    <property type="match status" value="1"/>
</dbReference>
<dbReference type="GO" id="GO:0016209">
    <property type="term" value="F:antioxidant activity"/>
    <property type="evidence" value="ECO:0007669"/>
    <property type="project" value="InterPro"/>
</dbReference>
<dbReference type="Pfam" id="PF00578">
    <property type="entry name" value="AhpC-TSA"/>
    <property type="match status" value="1"/>
</dbReference>
<evidence type="ECO:0000259" key="2">
    <source>
        <dbReference type="PROSITE" id="PS51352"/>
    </source>
</evidence>
<feature type="region of interest" description="Disordered" evidence="1">
    <location>
        <begin position="77"/>
        <end position="99"/>
    </location>
</feature>
<dbReference type="CDD" id="cd02969">
    <property type="entry name" value="PRX_like1"/>
    <property type="match status" value="1"/>
</dbReference>
<protein>
    <recommendedName>
        <fullName evidence="2">Thioredoxin domain-containing protein</fullName>
    </recommendedName>
</protein>
<name>A0A383VD13_TETOB</name>
<evidence type="ECO:0000256" key="1">
    <source>
        <dbReference type="SAM" id="MobiDB-lite"/>
    </source>
</evidence>
<evidence type="ECO:0000313" key="4">
    <source>
        <dbReference type="Proteomes" id="UP000256970"/>
    </source>
</evidence>
<dbReference type="AlphaFoldDB" id="A0A383VD13"/>
<proteinExistence type="predicted"/>
<dbReference type="Proteomes" id="UP000256970">
    <property type="component" value="Unassembled WGS sequence"/>
</dbReference>
<dbReference type="InterPro" id="IPR047262">
    <property type="entry name" value="PRX-like1"/>
</dbReference>
<sequence length="306" mass="32721">MCVSATRSGTAANVPAAARSKQPAACAAVAARNHHPMFQQQRTAGICRARSRSLLAPAHCSSISSSSRRQWLHASPMSAALKQQQQQQRQQQQGPTQRRISGICRVLTESAQLEIGSQAPAFELPDPLTGKTVSLAAASAGAKATLVMFICNHCPFVVMLKGAIAPLAKEYQSKGLAVVAISSNSSETHPQDGPDKMAEDAKAQGYTFPYLFDESQAVAKAYKAACTPEFYVFDADLKLTYHGQFDDARPNNGKPVTGADLRVALDAALAGAGLPADFKPRPSIGCNIKWHPNQEPEYFGSQIVKK</sequence>
<dbReference type="InterPro" id="IPR000866">
    <property type="entry name" value="AhpC/TSA"/>
</dbReference>
<feature type="compositionally biased region" description="Low complexity" evidence="1">
    <location>
        <begin position="83"/>
        <end position="93"/>
    </location>
</feature>
<dbReference type="SUPFAM" id="SSF52833">
    <property type="entry name" value="Thioredoxin-like"/>
    <property type="match status" value="1"/>
</dbReference>
<accession>A0A383VD13</accession>
<dbReference type="GO" id="GO:0016491">
    <property type="term" value="F:oxidoreductase activity"/>
    <property type="evidence" value="ECO:0007669"/>
    <property type="project" value="InterPro"/>
</dbReference>
<dbReference type="EMBL" id="FNXT01000239">
    <property type="protein sequence ID" value="SZX62534.1"/>
    <property type="molecule type" value="Genomic_DNA"/>
</dbReference>
<organism evidence="3 4">
    <name type="scientific">Tetradesmus obliquus</name>
    <name type="common">Green alga</name>
    <name type="synonym">Acutodesmus obliquus</name>
    <dbReference type="NCBI Taxonomy" id="3088"/>
    <lineage>
        <taxon>Eukaryota</taxon>
        <taxon>Viridiplantae</taxon>
        <taxon>Chlorophyta</taxon>
        <taxon>core chlorophytes</taxon>
        <taxon>Chlorophyceae</taxon>
        <taxon>CS clade</taxon>
        <taxon>Sphaeropleales</taxon>
        <taxon>Scenedesmaceae</taxon>
        <taxon>Tetradesmus</taxon>
    </lineage>
</organism>
<evidence type="ECO:0000313" key="3">
    <source>
        <dbReference type="EMBL" id="SZX62534.1"/>
    </source>
</evidence>
<gene>
    <name evidence="3" type="ORF">BQ4739_LOCUS3113</name>
</gene>